<evidence type="ECO:0000313" key="4">
    <source>
        <dbReference type="EMBL" id="KAJ3452269.1"/>
    </source>
</evidence>
<protein>
    <submittedName>
        <fullName evidence="4">Electron carrier/ protein disulfide oxidoreductase</fullName>
    </submittedName>
</protein>
<dbReference type="InterPro" id="IPR036305">
    <property type="entry name" value="RGS_sf"/>
</dbReference>
<feature type="compositionally biased region" description="Basic and acidic residues" evidence="2">
    <location>
        <begin position="1"/>
        <end position="14"/>
    </location>
</feature>
<dbReference type="CDD" id="cd07440">
    <property type="entry name" value="RGS"/>
    <property type="match status" value="1"/>
</dbReference>
<dbReference type="Gene3D" id="1.10.167.10">
    <property type="entry name" value="Regulator of G-protein Signalling 4, domain 2"/>
    <property type="match status" value="1"/>
</dbReference>
<dbReference type="PROSITE" id="PS50132">
    <property type="entry name" value="RGS"/>
    <property type="match status" value="1"/>
</dbReference>
<feature type="compositionally biased region" description="Basic residues" evidence="2">
    <location>
        <begin position="54"/>
        <end position="73"/>
    </location>
</feature>
<comment type="caution">
    <text evidence="4">The sequence shown here is derived from an EMBL/GenBank/DDBJ whole genome shotgun (WGS) entry which is preliminary data.</text>
</comment>
<dbReference type="SMART" id="SM00315">
    <property type="entry name" value="RGS"/>
    <property type="match status" value="1"/>
</dbReference>
<dbReference type="Pfam" id="PF04784">
    <property type="entry name" value="DUF547"/>
    <property type="match status" value="1"/>
</dbReference>
<feature type="compositionally biased region" description="Basic residues" evidence="2">
    <location>
        <begin position="15"/>
        <end position="29"/>
    </location>
</feature>
<gene>
    <name evidence="4" type="ORF">M0812_04033</name>
</gene>
<feature type="region of interest" description="Disordered" evidence="2">
    <location>
        <begin position="1"/>
        <end position="78"/>
    </location>
</feature>
<feature type="compositionally biased region" description="Basic and acidic residues" evidence="2">
    <location>
        <begin position="559"/>
        <end position="568"/>
    </location>
</feature>
<sequence>MSTKPKYEGLERKGRVQKKKVTPTKRRSKSSTARIRQALLETRGSDLNSSGSSKKNKTKKWNKKKNKNKKTRTRSITPKNFFNLTKNKLNKKDIQKAEQIIRQKQKAKLFKADRKRLFQKILKLSETNQKLLEQHKLSKEEDRNELSILLQKGNEDFKEQTILTNQYRDKLVNLTKRLKEYKEKTEILHFQSNFKKENEKEIDNEKKNEKEKINTNTDSNKESETGNKSNSNSGSSSSSSYSDSDSESNGDTKALIESESDNENENENEYEIEKETIDENENENENKKTLKVSMSKQEIQEIKKKKRRLKSQILENQKLYKKRIKKIQRLEKRMKKALKKKKKEELEIGKSQKLNTLQSELKKKIQIINDIRCDLLLKREELNESKTLLSQKKRENSKNLDLKQIVSIKEQIKKKQSEVNRVNLRIKSMDEQKKELLRRIDHKNNEKVEEDLITIKLELNQKSEFNNQLRLIKNKLIAAVSEQKDITSEDPMKSGISYNSESNESDFDESDKNSKYLTTEPKRKRNQLKNSYSFDTSQKNVPLSNNLKNTFTQSVNNELSKKMRKSGERPGIMQSNQSNRSNEETFYNEKHSTKIKENEDSEKSEEKDKLIQKGEGIIEIETIDSLFSIPIAIEYFKEFMFEQLNQENLLFYLDVVNFKKTCSIDKKRLKKVAKTITYKYIKNESIFEINIDSKCRSNIIEQVKNGDFEINMFDQAKQIVYVHMNLNSFEEFKKSKLYQNFLEKAQSSKSYKFKPIKTATLTARGYNKDSLNIAFKFKGRARPGLVVSKQLISTLIELISAHYSTSEKEINLQLLSESIPFKKFIDQTIELQKIKLRSMNDLERKIFFINVYNVLLMHSIIINELSIASLSSSSTLPDLNLINNFLKNSKYIIGGMAFSLIDISEGIFCKTQELLKNSKKNGSYFQENDQRNKYIVNFDKRVFFALNDLQLGTFSLFPYDIKNMDDQLNKITKTVLKWHSHILEKSKKIVLPNVFKNYARSFGKKRLKFLNWIIQNVLPNQNTSGFSIKFSNYNPYYTITFDSKYSQRKFDTFNFKEKYHTDNDNNLKNTTSETNHQIFTSEVDSKCLTEEITIKIEHDN</sequence>
<feature type="compositionally biased region" description="Polar residues" evidence="2">
    <location>
        <begin position="528"/>
        <end position="558"/>
    </location>
</feature>
<evidence type="ECO:0000259" key="3">
    <source>
        <dbReference type="PROSITE" id="PS50132"/>
    </source>
</evidence>
<reference evidence="4" key="1">
    <citation type="submission" date="2022-08" db="EMBL/GenBank/DDBJ databases">
        <title>Novel sulphate-reducing endosymbionts in the free-living metamonad Anaeramoeba.</title>
        <authorList>
            <person name="Jerlstrom-Hultqvist J."/>
            <person name="Cepicka I."/>
            <person name="Gallot-Lavallee L."/>
            <person name="Salas-Leiva D."/>
            <person name="Curtis B.A."/>
            <person name="Zahonova K."/>
            <person name="Pipaliya S."/>
            <person name="Dacks J."/>
            <person name="Roger A.J."/>
        </authorList>
    </citation>
    <scope>NUCLEOTIDE SEQUENCE</scope>
    <source>
        <strain evidence="4">Busselton2</strain>
    </source>
</reference>
<dbReference type="InterPro" id="IPR006869">
    <property type="entry name" value="DUF547"/>
</dbReference>
<name>A0AAV8AF62_9EUKA</name>
<organism evidence="4 5">
    <name type="scientific">Anaeramoeba flamelloides</name>
    <dbReference type="NCBI Taxonomy" id="1746091"/>
    <lineage>
        <taxon>Eukaryota</taxon>
        <taxon>Metamonada</taxon>
        <taxon>Anaeramoebidae</taxon>
        <taxon>Anaeramoeba</taxon>
    </lineage>
</organism>
<proteinExistence type="predicted"/>
<dbReference type="InterPro" id="IPR044926">
    <property type="entry name" value="RGS_subdomain_2"/>
</dbReference>
<feature type="domain" description="RGS" evidence="3">
    <location>
        <begin position="622"/>
        <end position="742"/>
    </location>
</feature>
<evidence type="ECO:0000313" key="5">
    <source>
        <dbReference type="Proteomes" id="UP001146793"/>
    </source>
</evidence>
<feature type="compositionally biased region" description="Basic and acidic residues" evidence="2">
    <location>
        <begin position="197"/>
        <end position="225"/>
    </location>
</feature>
<dbReference type="Proteomes" id="UP001146793">
    <property type="component" value="Unassembled WGS sequence"/>
</dbReference>
<feature type="region of interest" description="Disordered" evidence="2">
    <location>
        <begin position="485"/>
        <end position="608"/>
    </location>
</feature>
<dbReference type="PANTHER" id="PTHR46361:SF5">
    <property type="entry name" value="DEP DOMAIN-CONTAINING PROTEIN"/>
    <property type="match status" value="1"/>
</dbReference>
<feature type="compositionally biased region" description="Acidic residues" evidence="2">
    <location>
        <begin position="258"/>
        <end position="270"/>
    </location>
</feature>
<dbReference type="PANTHER" id="PTHR46361">
    <property type="entry name" value="ELECTRON CARRIER/ PROTEIN DISULFIDE OXIDOREDUCTASE"/>
    <property type="match status" value="1"/>
</dbReference>
<feature type="compositionally biased region" description="Low complexity" evidence="2">
    <location>
        <begin position="226"/>
        <end position="251"/>
    </location>
</feature>
<dbReference type="SUPFAM" id="SSF48097">
    <property type="entry name" value="Regulator of G-protein signaling, RGS"/>
    <property type="match status" value="1"/>
</dbReference>
<dbReference type="InterPro" id="IPR016137">
    <property type="entry name" value="RGS"/>
</dbReference>
<feature type="region of interest" description="Disordered" evidence="2">
    <location>
        <begin position="197"/>
        <end position="292"/>
    </location>
</feature>
<evidence type="ECO:0000256" key="2">
    <source>
        <dbReference type="SAM" id="MobiDB-lite"/>
    </source>
</evidence>
<feature type="compositionally biased region" description="Basic and acidic residues" evidence="2">
    <location>
        <begin position="581"/>
        <end position="598"/>
    </location>
</feature>
<dbReference type="EMBL" id="JANTQA010000008">
    <property type="protein sequence ID" value="KAJ3452269.1"/>
    <property type="molecule type" value="Genomic_DNA"/>
</dbReference>
<feature type="coiled-coil region" evidence="1">
    <location>
        <begin position="405"/>
        <end position="446"/>
    </location>
</feature>
<dbReference type="Pfam" id="PF00615">
    <property type="entry name" value="RGS"/>
    <property type="match status" value="1"/>
</dbReference>
<dbReference type="AlphaFoldDB" id="A0AAV8AF62"/>
<evidence type="ECO:0000256" key="1">
    <source>
        <dbReference type="SAM" id="Coils"/>
    </source>
</evidence>
<accession>A0AAV8AF62</accession>
<keyword evidence="1" id="KW-0175">Coiled coil</keyword>